<reference evidence="7 8" key="1">
    <citation type="journal article" date="2024" name="Science">
        <title>Giant polyketide synthase enzymes in the biosynthesis of giant marine polyether toxins.</title>
        <authorList>
            <person name="Fallon T.R."/>
            <person name="Shende V.V."/>
            <person name="Wierzbicki I.H."/>
            <person name="Pendleton A.L."/>
            <person name="Watervoot N.F."/>
            <person name="Auber R.P."/>
            <person name="Gonzalez D.J."/>
            <person name="Wisecaver J.H."/>
            <person name="Moore B.S."/>
        </authorList>
    </citation>
    <scope>NUCLEOTIDE SEQUENCE [LARGE SCALE GENOMIC DNA]</scope>
    <source>
        <strain evidence="7 8">12B1</strain>
    </source>
</reference>
<dbReference type="PROSITE" id="PS50056">
    <property type="entry name" value="TYR_PHOSPHATASE_2"/>
    <property type="match status" value="1"/>
</dbReference>
<dbReference type="PROSITE" id="PS50054">
    <property type="entry name" value="TYR_PHOSPHATASE_DUAL"/>
    <property type="match status" value="1"/>
</dbReference>
<evidence type="ECO:0000259" key="5">
    <source>
        <dbReference type="PROSITE" id="PS50054"/>
    </source>
</evidence>
<comment type="similarity">
    <text evidence="1">Belongs to the protein-tyrosine phosphatase family. Non-receptor class dual specificity subfamily.</text>
</comment>
<dbReference type="CDD" id="cd14498">
    <property type="entry name" value="DSP"/>
    <property type="match status" value="1"/>
</dbReference>
<dbReference type="InterPro" id="IPR000387">
    <property type="entry name" value="Tyr_Pase_dom"/>
</dbReference>
<keyword evidence="8" id="KW-1185">Reference proteome</keyword>
<dbReference type="GO" id="GO:0008330">
    <property type="term" value="F:protein tyrosine/threonine phosphatase activity"/>
    <property type="evidence" value="ECO:0007669"/>
    <property type="project" value="TreeGrafter"/>
</dbReference>
<comment type="caution">
    <text evidence="7">The sequence shown here is derived from an EMBL/GenBank/DDBJ whole genome shotgun (WGS) entry which is preliminary data.</text>
</comment>
<dbReference type="EC" id="3.1.3.48" evidence="2"/>
<evidence type="ECO:0000256" key="4">
    <source>
        <dbReference type="ARBA" id="ARBA00022912"/>
    </source>
</evidence>
<sequence length="190" mass="21284">MASRDLDYDEEAKKLFERLNLMNASTKPAIYNPMDPIWRDPKTGGTIFVGNQTAAANKSLLDSNGITHVVNCTDNMPQYHQNANTKAPITYMRFPISFWMRHENQLPEFIRPLITFVDGALAKGENVLVHCLAGAHRAGTTGCLLLMYKAGMPRMEAIRSAKKLRPVIDPIGGLPELLKRYEELRNAGKL</sequence>
<organism evidence="7 8">
    <name type="scientific">Prymnesium parvum</name>
    <name type="common">Toxic golden alga</name>
    <dbReference type="NCBI Taxonomy" id="97485"/>
    <lineage>
        <taxon>Eukaryota</taxon>
        <taxon>Haptista</taxon>
        <taxon>Haptophyta</taxon>
        <taxon>Prymnesiophyceae</taxon>
        <taxon>Prymnesiales</taxon>
        <taxon>Prymnesiaceae</taxon>
        <taxon>Prymnesium</taxon>
    </lineage>
</organism>
<dbReference type="AlphaFoldDB" id="A0AB34KBN8"/>
<name>A0AB34KBN8_PRYPA</name>
<evidence type="ECO:0000313" key="8">
    <source>
        <dbReference type="Proteomes" id="UP001515480"/>
    </source>
</evidence>
<gene>
    <name evidence="7" type="ORF">AB1Y20_001723</name>
</gene>
<protein>
    <recommendedName>
        <fullName evidence="2">protein-tyrosine-phosphatase</fullName>
        <ecNumber evidence="2">3.1.3.48</ecNumber>
    </recommendedName>
</protein>
<dbReference type="GO" id="GO:0017017">
    <property type="term" value="F:MAP kinase tyrosine/serine/threonine phosphatase activity"/>
    <property type="evidence" value="ECO:0007669"/>
    <property type="project" value="TreeGrafter"/>
</dbReference>
<dbReference type="GO" id="GO:0033550">
    <property type="term" value="F:MAP kinase tyrosine phosphatase activity"/>
    <property type="evidence" value="ECO:0007669"/>
    <property type="project" value="TreeGrafter"/>
</dbReference>
<keyword evidence="3" id="KW-0378">Hydrolase</keyword>
<dbReference type="Proteomes" id="UP001515480">
    <property type="component" value="Unassembled WGS sequence"/>
</dbReference>
<dbReference type="GO" id="GO:0005737">
    <property type="term" value="C:cytoplasm"/>
    <property type="evidence" value="ECO:0007669"/>
    <property type="project" value="TreeGrafter"/>
</dbReference>
<dbReference type="InterPro" id="IPR020422">
    <property type="entry name" value="TYR_PHOSPHATASE_DUAL_dom"/>
</dbReference>
<evidence type="ECO:0000256" key="1">
    <source>
        <dbReference type="ARBA" id="ARBA00008601"/>
    </source>
</evidence>
<feature type="domain" description="Tyrosine-protein phosphatase" evidence="5">
    <location>
        <begin position="39"/>
        <end position="187"/>
    </location>
</feature>
<dbReference type="PANTHER" id="PTHR10159:SF519">
    <property type="entry name" value="DUAL SPECIFICITY PROTEIN PHOSPHATASE MPK3"/>
    <property type="match status" value="1"/>
</dbReference>
<dbReference type="EMBL" id="JBGBPQ010000001">
    <property type="protein sequence ID" value="KAL1530827.1"/>
    <property type="molecule type" value="Genomic_DNA"/>
</dbReference>
<dbReference type="Gene3D" id="3.90.190.10">
    <property type="entry name" value="Protein tyrosine phosphatase superfamily"/>
    <property type="match status" value="1"/>
</dbReference>
<dbReference type="PANTHER" id="PTHR10159">
    <property type="entry name" value="DUAL SPECIFICITY PROTEIN PHOSPHATASE"/>
    <property type="match status" value="1"/>
</dbReference>
<dbReference type="SMART" id="SM00195">
    <property type="entry name" value="DSPc"/>
    <property type="match status" value="1"/>
</dbReference>
<evidence type="ECO:0000259" key="6">
    <source>
        <dbReference type="PROSITE" id="PS50056"/>
    </source>
</evidence>
<proteinExistence type="inferred from homology"/>
<dbReference type="InterPro" id="IPR000340">
    <property type="entry name" value="Dual-sp_phosphatase_cat-dom"/>
</dbReference>
<dbReference type="GO" id="GO:0043409">
    <property type="term" value="P:negative regulation of MAPK cascade"/>
    <property type="evidence" value="ECO:0007669"/>
    <property type="project" value="TreeGrafter"/>
</dbReference>
<evidence type="ECO:0000313" key="7">
    <source>
        <dbReference type="EMBL" id="KAL1530827.1"/>
    </source>
</evidence>
<keyword evidence="4" id="KW-0904">Protein phosphatase</keyword>
<evidence type="ECO:0000256" key="2">
    <source>
        <dbReference type="ARBA" id="ARBA00013064"/>
    </source>
</evidence>
<dbReference type="InterPro" id="IPR029021">
    <property type="entry name" value="Prot-tyrosine_phosphatase-like"/>
</dbReference>
<accession>A0AB34KBN8</accession>
<dbReference type="SUPFAM" id="SSF52799">
    <property type="entry name" value="(Phosphotyrosine protein) phosphatases II"/>
    <property type="match status" value="1"/>
</dbReference>
<dbReference type="Pfam" id="PF00782">
    <property type="entry name" value="DSPc"/>
    <property type="match status" value="1"/>
</dbReference>
<feature type="domain" description="Tyrosine specific protein phosphatases" evidence="6">
    <location>
        <begin position="107"/>
        <end position="166"/>
    </location>
</feature>
<evidence type="ECO:0000256" key="3">
    <source>
        <dbReference type="ARBA" id="ARBA00022801"/>
    </source>
</evidence>